<proteinExistence type="inferred from homology"/>
<evidence type="ECO:0000256" key="1">
    <source>
        <dbReference type="ARBA" id="ARBA00004413"/>
    </source>
</evidence>
<evidence type="ECO:0000256" key="2">
    <source>
        <dbReference type="ARBA" id="ARBA00010004"/>
    </source>
</evidence>
<comment type="subcellular location">
    <subcellularLocation>
        <location evidence="1">Cell membrane</location>
        <topology evidence="1">Peripheral membrane protein</topology>
        <orientation evidence="1">Cytoplasmic side</orientation>
    </subcellularLocation>
</comment>
<evidence type="ECO:0000313" key="13">
    <source>
        <dbReference type="Proteomes" id="UP000008963"/>
    </source>
</evidence>
<dbReference type="RefSeq" id="WP_014245469.1">
    <property type="nucleotide sequence ID" value="NC_016620.1"/>
</dbReference>
<evidence type="ECO:0000256" key="4">
    <source>
        <dbReference type="ARBA" id="ARBA00022448"/>
    </source>
</evidence>
<dbReference type="GO" id="GO:0071973">
    <property type="term" value="P:bacterial-type flagellum-dependent cell motility"/>
    <property type="evidence" value="ECO:0007669"/>
    <property type="project" value="InterPro"/>
</dbReference>
<evidence type="ECO:0000256" key="6">
    <source>
        <dbReference type="ARBA" id="ARBA00022500"/>
    </source>
</evidence>
<organism evidence="12 13">
    <name type="scientific">Halobacteriovorax marinus (strain ATCC BAA-682 / DSM 15412 / SJ)</name>
    <name type="common">Bacteriovorax marinus</name>
    <dbReference type="NCBI Taxonomy" id="862908"/>
    <lineage>
        <taxon>Bacteria</taxon>
        <taxon>Pseudomonadati</taxon>
        <taxon>Bdellovibrionota</taxon>
        <taxon>Bacteriovoracia</taxon>
        <taxon>Bacteriovoracales</taxon>
        <taxon>Halobacteriovoraceae</taxon>
        <taxon>Halobacteriovorax</taxon>
    </lineage>
</organism>
<sequence length="150" mass="17806">MQKFKFKLDGLLKVREFKEKRLKIELGEILTQIQNTKDDITRLTNNIKETYESQEKFLADPSSGDMVKFFPRFIEAKKADIKNKENLLYALEKKFDEKQKELGIARGEVKVIENLKEKKSSEHKKKVEKKFQENVDELVQIRRLLKETKS</sequence>
<accession>E1WYQ5</accession>
<evidence type="ECO:0000256" key="9">
    <source>
        <dbReference type="ARBA" id="ARBA00023136"/>
    </source>
</evidence>
<dbReference type="NCBIfam" id="TIGR02473">
    <property type="entry name" value="flagell_FliJ"/>
    <property type="match status" value="1"/>
</dbReference>
<dbReference type="OrthoDB" id="5293769at2"/>
<dbReference type="Proteomes" id="UP000008963">
    <property type="component" value="Chromosome"/>
</dbReference>
<dbReference type="Gene3D" id="1.10.287.1700">
    <property type="match status" value="1"/>
</dbReference>
<evidence type="ECO:0000256" key="7">
    <source>
        <dbReference type="ARBA" id="ARBA00022795"/>
    </source>
</evidence>
<evidence type="ECO:0000313" key="12">
    <source>
        <dbReference type="EMBL" id="CBW27695.1"/>
    </source>
</evidence>
<dbReference type="HOGENOM" id="CLU_1738005_0_0_7"/>
<dbReference type="AlphaFoldDB" id="E1WYQ5"/>
<keyword evidence="9" id="KW-0472">Membrane</keyword>
<dbReference type="Pfam" id="PF02050">
    <property type="entry name" value="FliJ"/>
    <property type="match status" value="1"/>
</dbReference>
<evidence type="ECO:0000256" key="11">
    <source>
        <dbReference type="SAM" id="Coils"/>
    </source>
</evidence>
<dbReference type="GO" id="GO:0044781">
    <property type="term" value="P:bacterial-type flagellum organization"/>
    <property type="evidence" value="ECO:0007669"/>
    <property type="project" value="UniProtKB-KW"/>
</dbReference>
<evidence type="ECO:0000256" key="5">
    <source>
        <dbReference type="ARBA" id="ARBA00022475"/>
    </source>
</evidence>
<keyword evidence="11" id="KW-0175">Coiled coil</keyword>
<evidence type="ECO:0000256" key="3">
    <source>
        <dbReference type="ARBA" id="ARBA00020392"/>
    </source>
</evidence>
<name>E1WYQ5_HALMS</name>
<keyword evidence="8" id="KW-0653">Protein transport</keyword>
<gene>
    <name evidence="12" type="ordered locus">BMS_2925</name>
</gene>
<keyword evidence="10" id="KW-1006">Bacterial flagellum protein export</keyword>
<dbReference type="EMBL" id="FQ312005">
    <property type="protein sequence ID" value="CBW27695.1"/>
    <property type="molecule type" value="Genomic_DNA"/>
</dbReference>
<dbReference type="GO" id="GO:0006935">
    <property type="term" value="P:chemotaxis"/>
    <property type="evidence" value="ECO:0007669"/>
    <property type="project" value="UniProtKB-KW"/>
</dbReference>
<keyword evidence="5" id="KW-1003">Cell membrane</keyword>
<keyword evidence="13" id="KW-1185">Reference proteome</keyword>
<dbReference type="GO" id="GO:0015031">
    <property type="term" value="P:protein transport"/>
    <property type="evidence" value="ECO:0007669"/>
    <property type="project" value="UniProtKB-KW"/>
</dbReference>
<dbReference type="PATRIC" id="fig|862908.3.peg.2797"/>
<dbReference type="InterPro" id="IPR053716">
    <property type="entry name" value="Flag_assembly_chemotaxis_eff"/>
</dbReference>
<keyword evidence="6" id="KW-0145">Chemotaxis</keyword>
<dbReference type="GO" id="GO:0005886">
    <property type="term" value="C:plasma membrane"/>
    <property type="evidence" value="ECO:0007669"/>
    <property type="project" value="UniProtKB-SubCell"/>
</dbReference>
<dbReference type="InterPro" id="IPR012823">
    <property type="entry name" value="Flagell_FliJ"/>
</dbReference>
<protein>
    <recommendedName>
        <fullName evidence="3">Flagellar FliJ protein</fullName>
    </recommendedName>
</protein>
<evidence type="ECO:0000256" key="10">
    <source>
        <dbReference type="ARBA" id="ARBA00023225"/>
    </source>
</evidence>
<keyword evidence="7" id="KW-1005">Bacterial flagellum biogenesis</keyword>
<dbReference type="KEGG" id="bmx:BMS_2925"/>
<evidence type="ECO:0000256" key="8">
    <source>
        <dbReference type="ARBA" id="ARBA00022927"/>
    </source>
</evidence>
<keyword evidence="4" id="KW-0813">Transport</keyword>
<reference evidence="13" key="1">
    <citation type="journal article" date="2013" name="ISME J.">
        <title>A small predatory core genome in the divergent marine Bacteriovorax marinus SJ and the terrestrial Bdellovibrio bacteriovorus.</title>
        <authorList>
            <person name="Crossman L.C."/>
            <person name="Chen H."/>
            <person name="Cerdeno-Tarraga A.M."/>
            <person name="Brooks K."/>
            <person name="Quail M.A."/>
            <person name="Pineiro S.A."/>
            <person name="Hobley L."/>
            <person name="Sockett R.E."/>
            <person name="Bentley S.D."/>
            <person name="Parkhill J."/>
            <person name="Williams H.N."/>
            <person name="Stine O.C."/>
        </authorList>
    </citation>
    <scope>NUCLEOTIDE SEQUENCE [LARGE SCALE GENOMIC DNA]</scope>
    <source>
        <strain evidence="13">ATCC BAA-682 / DSM 15412 / SJ</strain>
    </source>
</reference>
<comment type="similarity">
    <text evidence="2">Belongs to the FliJ family.</text>
</comment>
<dbReference type="GO" id="GO:0009288">
    <property type="term" value="C:bacterial-type flagellum"/>
    <property type="evidence" value="ECO:0007669"/>
    <property type="project" value="InterPro"/>
</dbReference>
<feature type="coiled-coil region" evidence="11">
    <location>
        <begin position="33"/>
        <end position="101"/>
    </location>
</feature>
<dbReference type="STRING" id="862908.BMS_2925"/>